<gene>
    <name evidence="3" type="ORF">M8330_02255</name>
</gene>
<dbReference type="RefSeq" id="WP_250826006.1">
    <property type="nucleotide sequence ID" value="NZ_JAMOIL010000001.1"/>
</dbReference>
<dbReference type="CDD" id="cd05399">
    <property type="entry name" value="NT_Rel-Spo_like"/>
    <property type="match status" value="1"/>
</dbReference>
<dbReference type="PANTHER" id="PTHR41773">
    <property type="entry name" value="GTP PYROPHOSPHATASE-RELATED"/>
    <property type="match status" value="1"/>
</dbReference>
<dbReference type="SUPFAM" id="SSF81301">
    <property type="entry name" value="Nucleotidyltransferase"/>
    <property type="match status" value="1"/>
</dbReference>
<accession>A0A9X2ICW0</accession>
<name>A0A9X2ICW0_9ACTN</name>
<dbReference type="AlphaFoldDB" id="A0A9X2ICW0"/>
<dbReference type="Gene3D" id="3.30.460.10">
    <property type="entry name" value="Beta Polymerase, domain 2"/>
    <property type="match status" value="1"/>
</dbReference>
<sequence length="594" mass="65227">MHYVGVDLAWGERNPTGLAVLDADARLLHVSTVRTDAEIGEALETFTAEECLVGIDAPIVVTNATGSRPAEQALSKDFRRFEAGTHPSNTGKPEFAEGRTRARRVCRLLGLDPDPRSGRARRAIEVYPHAASVVLFDLERTLKYKAKPGRDLDLLRRELLTLMGHVETIVAVDAAWQALRRQVEAATRKSQLRVVEDQVDAVVCAYVAWFADHRPEQTATYGDLATGYIVTPALPTSSGAVPAPRRTDDPVARAVQAYADDQPALVEAGRAWVELVTEVLDEAGINYLTVTGRTKSVTSFAEKATRLDEAGQPLYPDPLRDITDVLGVRVVTYVHSDVTAVADLLAAQADVLDDRDMGQATASEGRFGYASRHLLLGAPDELREARPELHGRDAQVQLRTVLQHAWAEFEHEARYKGRVPAEHARDLDRRFTLAAGLLELADQEFSAIRERLRSRPDAGTDPGEQDAPGEGLPRPEPEDPRLDPRELAAYLAGQFHDAGWSRSDHYAWIAGLLLEVGITSLDELGGVLRDPRLTGLNEAMGYRFPPGAVRRLDDALLGAYRDGYVGLQGNVHRRDLLAARLAQMDEARADRPAD</sequence>
<protein>
    <submittedName>
        <fullName evidence="3">DUF429 domain-containing protein</fullName>
    </submittedName>
</protein>
<feature type="region of interest" description="Disordered" evidence="1">
    <location>
        <begin position="453"/>
        <end position="482"/>
    </location>
</feature>
<dbReference type="Proteomes" id="UP001139485">
    <property type="component" value="Unassembled WGS sequence"/>
</dbReference>
<proteinExistence type="predicted"/>
<organism evidence="3 4">
    <name type="scientific">Nocardioides bruguierae</name>
    <dbReference type="NCBI Taxonomy" id="2945102"/>
    <lineage>
        <taxon>Bacteria</taxon>
        <taxon>Bacillati</taxon>
        <taxon>Actinomycetota</taxon>
        <taxon>Actinomycetes</taxon>
        <taxon>Propionibacteriales</taxon>
        <taxon>Nocardioidaceae</taxon>
        <taxon>Nocardioides</taxon>
    </lineage>
</organism>
<feature type="domain" description="RelA/SpoT" evidence="2">
    <location>
        <begin position="292"/>
        <end position="421"/>
    </location>
</feature>
<feature type="compositionally biased region" description="Basic and acidic residues" evidence="1">
    <location>
        <begin position="473"/>
        <end position="482"/>
    </location>
</feature>
<dbReference type="InterPro" id="IPR043519">
    <property type="entry name" value="NT_sf"/>
</dbReference>
<comment type="caution">
    <text evidence="3">The sequence shown here is derived from an EMBL/GenBank/DDBJ whole genome shotgun (WGS) entry which is preliminary data.</text>
</comment>
<evidence type="ECO:0000259" key="2">
    <source>
        <dbReference type="SMART" id="SM00954"/>
    </source>
</evidence>
<dbReference type="SMART" id="SM00954">
    <property type="entry name" value="RelA_SpoT"/>
    <property type="match status" value="1"/>
</dbReference>
<evidence type="ECO:0000256" key="1">
    <source>
        <dbReference type="SAM" id="MobiDB-lite"/>
    </source>
</evidence>
<dbReference type="GO" id="GO:0015969">
    <property type="term" value="P:guanosine tetraphosphate metabolic process"/>
    <property type="evidence" value="ECO:0007669"/>
    <property type="project" value="InterPro"/>
</dbReference>
<dbReference type="PANTHER" id="PTHR41773:SF1">
    <property type="entry name" value="RELA_SPOT DOMAIN-CONTAINING PROTEIN"/>
    <property type="match status" value="1"/>
</dbReference>
<dbReference type="Pfam" id="PF04250">
    <property type="entry name" value="DUF429"/>
    <property type="match status" value="1"/>
</dbReference>
<dbReference type="EMBL" id="JAMOIL010000001">
    <property type="protein sequence ID" value="MCM0619116.1"/>
    <property type="molecule type" value="Genomic_DNA"/>
</dbReference>
<keyword evidence="4" id="KW-1185">Reference proteome</keyword>
<dbReference type="InterPro" id="IPR007362">
    <property type="entry name" value="DUF429"/>
</dbReference>
<evidence type="ECO:0000313" key="3">
    <source>
        <dbReference type="EMBL" id="MCM0619116.1"/>
    </source>
</evidence>
<reference evidence="3" key="1">
    <citation type="submission" date="2022-05" db="EMBL/GenBank/DDBJ databases">
        <authorList>
            <person name="Tuo L."/>
        </authorList>
    </citation>
    <scope>NUCLEOTIDE SEQUENCE</scope>
    <source>
        <strain evidence="3">BSK12Z-4</strain>
    </source>
</reference>
<evidence type="ECO:0000313" key="4">
    <source>
        <dbReference type="Proteomes" id="UP001139485"/>
    </source>
</evidence>
<dbReference type="InterPro" id="IPR007685">
    <property type="entry name" value="RelA_SpoT"/>
</dbReference>
<dbReference type="Pfam" id="PF04607">
    <property type="entry name" value="RelA_SpoT"/>
    <property type="match status" value="1"/>
</dbReference>
<dbReference type="Gene3D" id="1.10.287.860">
    <property type="entry name" value="Nucleotidyltransferase"/>
    <property type="match status" value="1"/>
</dbReference>